<proteinExistence type="predicted"/>
<evidence type="ECO:0000256" key="1">
    <source>
        <dbReference type="SAM" id="MobiDB-lite"/>
    </source>
</evidence>
<name>A0A6A7ANM5_9PLEO</name>
<dbReference type="Proteomes" id="UP000799424">
    <property type="component" value="Unassembled WGS sequence"/>
</dbReference>
<feature type="compositionally biased region" description="Polar residues" evidence="1">
    <location>
        <begin position="45"/>
        <end position="56"/>
    </location>
</feature>
<dbReference type="EMBL" id="MU006216">
    <property type="protein sequence ID" value="KAF2834019.1"/>
    <property type="molecule type" value="Genomic_DNA"/>
</dbReference>
<reference evidence="2" key="1">
    <citation type="journal article" date="2020" name="Stud. Mycol.">
        <title>101 Dothideomycetes genomes: a test case for predicting lifestyles and emergence of pathogens.</title>
        <authorList>
            <person name="Haridas S."/>
            <person name="Albert R."/>
            <person name="Binder M."/>
            <person name="Bloem J."/>
            <person name="Labutti K."/>
            <person name="Salamov A."/>
            <person name="Andreopoulos B."/>
            <person name="Baker S."/>
            <person name="Barry K."/>
            <person name="Bills G."/>
            <person name="Bluhm B."/>
            <person name="Cannon C."/>
            <person name="Castanera R."/>
            <person name="Culley D."/>
            <person name="Daum C."/>
            <person name="Ezra D."/>
            <person name="Gonzalez J."/>
            <person name="Henrissat B."/>
            <person name="Kuo A."/>
            <person name="Liang C."/>
            <person name="Lipzen A."/>
            <person name="Lutzoni F."/>
            <person name="Magnuson J."/>
            <person name="Mondo S."/>
            <person name="Nolan M."/>
            <person name="Ohm R."/>
            <person name="Pangilinan J."/>
            <person name="Park H.-J."/>
            <person name="Ramirez L."/>
            <person name="Alfaro M."/>
            <person name="Sun H."/>
            <person name="Tritt A."/>
            <person name="Yoshinaga Y."/>
            <person name="Zwiers L.-H."/>
            <person name="Turgeon B."/>
            <person name="Goodwin S."/>
            <person name="Spatafora J."/>
            <person name="Crous P."/>
            <person name="Grigoriev I."/>
        </authorList>
    </citation>
    <scope>NUCLEOTIDE SEQUENCE</scope>
    <source>
        <strain evidence="2">CBS 113818</strain>
    </source>
</reference>
<feature type="compositionally biased region" description="Low complexity" evidence="1">
    <location>
        <begin position="57"/>
        <end position="73"/>
    </location>
</feature>
<feature type="compositionally biased region" description="Polar residues" evidence="1">
    <location>
        <begin position="16"/>
        <end position="38"/>
    </location>
</feature>
<evidence type="ECO:0000313" key="3">
    <source>
        <dbReference type="Proteomes" id="UP000799424"/>
    </source>
</evidence>
<dbReference type="OrthoDB" id="5089392at2759"/>
<accession>A0A6A7ANM5</accession>
<protein>
    <submittedName>
        <fullName evidence="2">Uncharacterized protein</fullName>
    </submittedName>
</protein>
<organism evidence="2 3">
    <name type="scientific">Ophiobolus disseminans</name>
    <dbReference type="NCBI Taxonomy" id="1469910"/>
    <lineage>
        <taxon>Eukaryota</taxon>
        <taxon>Fungi</taxon>
        <taxon>Dikarya</taxon>
        <taxon>Ascomycota</taxon>
        <taxon>Pezizomycotina</taxon>
        <taxon>Dothideomycetes</taxon>
        <taxon>Pleosporomycetidae</taxon>
        <taxon>Pleosporales</taxon>
        <taxon>Pleosporineae</taxon>
        <taxon>Phaeosphaeriaceae</taxon>
        <taxon>Ophiobolus</taxon>
    </lineage>
</organism>
<keyword evidence="3" id="KW-1185">Reference proteome</keyword>
<sequence>MTNHHTTPINARDLSSKLNALSPLETQTNDTDNNNMSDGSRRPRTSSLSSFQMPQFSKSSTMSSTESSSSDYSQLRVTHAVPKTKTNRESVEVGVGEFSKPRVNKRSRRDSVKSSRSAGANEDFRYYGRHGNQWLFNDFSVTDSVKKGWGRVFGRDDGVERDWYEDRK</sequence>
<evidence type="ECO:0000313" key="2">
    <source>
        <dbReference type="EMBL" id="KAF2834019.1"/>
    </source>
</evidence>
<feature type="region of interest" description="Disordered" evidence="1">
    <location>
        <begin position="1"/>
        <end position="123"/>
    </location>
</feature>
<dbReference type="AlphaFoldDB" id="A0A6A7ANM5"/>
<gene>
    <name evidence="2" type="ORF">CC86DRAFT_365754</name>
</gene>